<evidence type="ECO:0000313" key="1">
    <source>
        <dbReference type="EMBL" id="SHK55636.1"/>
    </source>
</evidence>
<evidence type="ECO:0000313" key="2">
    <source>
        <dbReference type="Proteomes" id="UP000184498"/>
    </source>
</evidence>
<accession>A0A1M6TFP0</accession>
<dbReference type="EMBL" id="FRAM01000003">
    <property type="protein sequence ID" value="SHK55636.1"/>
    <property type="molecule type" value="Genomic_DNA"/>
</dbReference>
<keyword evidence="2" id="KW-1185">Reference proteome</keyword>
<proteinExistence type="predicted"/>
<dbReference type="AlphaFoldDB" id="A0A1M6TFP0"/>
<dbReference type="Proteomes" id="UP000184498">
    <property type="component" value="Unassembled WGS sequence"/>
</dbReference>
<sequence length="51" mass="5568">MGVGNLKANLQFCEARPDLNGALFLSLRVPKFLLIASRHSQWQKKAGVEGG</sequence>
<name>A0A1M6TFP0_9FLAO</name>
<reference evidence="2" key="1">
    <citation type="submission" date="2016-11" db="EMBL/GenBank/DDBJ databases">
        <authorList>
            <person name="Varghese N."/>
            <person name="Submissions S."/>
        </authorList>
    </citation>
    <scope>NUCLEOTIDE SEQUENCE [LARGE SCALE GENOMIC DNA]</scope>
    <source>
        <strain evidence="2">DSM 18016</strain>
    </source>
</reference>
<gene>
    <name evidence="1" type="ORF">SAMN05444371_2839</name>
</gene>
<protein>
    <submittedName>
        <fullName evidence="1">Uncharacterized protein</fullName>
    </submittedName>
</protein>
<organism evidence="1 2">
    <name type="scientific">Epilithonimonas mollis</name>
    <dbReference type="NCBI Taxonomy" id="216903"/>
    <lineage>
        <taxon>Bacteria</taxon>
        <taxon>Pseudomonadati</taxon>
        <taxon>Bacteroidota</taxon>
        <taxon>Flavobacteriia</taxon>
        <taxon>Flavobacteriales</taxon>
        <taxon>Weeksellaceae</taxon>
        <taxon>Chryseobacterium group</taxon>
        <taxon>Epilithonimonas</taxon>
    </lineage>
</organism>